<dbReference type="GO" id="GO:0009451">
    <property type="term" value="P:RNA modification"/>
    <property type="evidence" value="ECO:0007669"/>
    <property type="project" value="InterPro"/>
</dbReference>
<evidence type="ECO:0000256" key="2">
    <source>
        <dbReference type="ARBA" id="ARBA00022737"/>
    </source>
</evidence>
<dbReference type="PANTHER" id="PTHR47926:SF359">
    <property type="entry name" value="PENTACOTRIPEPTIDE-REPEAT REGION OF PRORP DOMAIN-CONTAINING PROTEIN"/>
    <property type="match status" value="1"/>
</dbReference>
<dbReference type="InterPro" id="IPR046960">
    <property type="entry name" value="PPR_At4g14850-like_plant"/>
</dbReference>
<dbReference type="InterPro" id="IPR011990">
    <property type="entry name" value="TPR-like_helical_dom_sf"/>
</dbReference>
<dbReference type="PROSITE" id="PS51375">
    <property type="entry name" value="PPR"/>
    <property type="match status" value="1"/>
</dbReference>
<reference evidence="4 5" key="1">
    <citation type="submission" date="2018-02" db="EMBL/GenBank/DDBJ databases">
        <title>Draft genome of wild Prunus yedoensis var. nudiflora.</title>
        <authorList>
            <person name="Baek S."/>
            <person name="Kim J.-H."/>
            <person name="Choi K."/>
            <person name="Kim G.-B."/>
            <person name="Cho A."/>
            <person name="Jang H."/>
            <person name="Shin C.-H."/>
            <person name="Yu H.-J."/>
            <person name="Mun J.-H."/>
        </authorList>
    </citation>
    <scope>NUCLEOTIDE SEQUENCE [LARGE SCALE GENOMIC DNA]</scope>
    <source>
        <strain evidence="5">cv. Jeju island</strain>
        <tissue evidence="4">Leaf</tissue>
    </source>
</reference>
<evidence type="ECO:0000313" key="5">
    <source>
        <dbReference type="Proteomes" id="UP000250321"/>
    </source>
</evidence>
<dbReference type="EMBL" id="PJQY01000034">
    <property type="protein sequence ID" value="PQQ20552.1"/>
    <property type="molecule type" value="Genomic_DNA"/>
</dbReference>
<comment type="caution">
    <text evidence="4">The sequence shown here is derived from an EMBL/GenBank/DDBJ whole genome shotgun (WGS) entry which is preliminary data.</text>
</comment>
<gene>
    <name evidence="4" type="ORF">Pyn_01192</name>
</gene>
<keyword evidence="5" id="KW-1185">Reference proteome</keyword>
<organism evidence="4 5">
    <name type="scientific">Prunus yedoensis var. nudiflora</name>
    <dbReference type="NCBI Taxonomy" id="2094558"/>
    <lineage>
        <taxon>Eukaryota</taxon>
        <taxon>Viridiplantae</taxon>
        <taxon>Streptophyta</taxon>
        <taxon>Embryophyta</taxon>
        <taxon>Tracheophyta</taxon>
        <taxon>Spermatophyta</taxon>
        <taxon>Magnoliopsida</taxon>
        <taxon>eudicotyledons</taxon>
        <taxon>Gunneridae</taxon>
        <taxon>Pentapetalae</taxon>
        <taxon>rosids</taxon>
        <taxon>fabids</taxon>
        <taxon>Rosales</taxon>
        <taxon>Rosaceae</taxon>
        <taxon>Amygdaloideae</taxon>
        <taxon>Amygdaleae</taxon>
        <taxon>Prunus</taxon>
    </lineage>
</organism>
<dbReference type="PANTHER" id="PTHR47926">
    <property type="entry name" value="PENTATRICOPEPTIDE REPEAT-CONTAINING PROTEIN"/>
    <property type="match status" value="1"/>
</dbReference>
<dbReference type="Pfam" id="PF13041">
    <property type="entry name" value="PPR_2"/>
    <property type="match status" value="1"/>
</dbReference>
<dbReference type="FunFam" id="1.25.40.10:FF:000333">
    <property type="entry name" value="Pentatricopeptide repeat-containing protein"/>
    <property type="match status" value="1"/>
</dbReference>
<dbReference type="Gene3D" id="1.25.40.10">
    <property type="entry name" value="Tetratricopeptide repeat domain"/>
    <property type="match status" value="1"/>
</dbReference>
<evidence type="ECO:0000313" key="4">
    <source>
        <dbReference type="EMBL" id="PQQ20552.1"/>
    </source>
</evidence>
<proteinExistence type="inferred from homology"/>
<evidence type="ECO:0000256" key="3">
    <source>
        <dbReference type="PROSITE-ProRule" id="PRU00708"/>
    </source>
</evidence>
<keyword evidence="2" id="KW-0677">Repeat</keyword>
<dbReference type="GO" id="GO:0003723">
    <property type="term" value="F:RNA binding"/>
    <property type="evidence" value="ECO:0007669"/>
    <property type="project" value="InterPro"/>
</dbReference>
<evidence type="ECO:0000256" key="1">
    <source>
        <dbReference type="ARBA" id="ARBA00006643"/>
    </source>
</evidence>
<comment type="similarity">
    <text evidence="1">Belongs to the PPR family. PCMP-H subfamily.</text>
</comment>
<dbReference type="NCBIfam" id="TIGR00756">
    <property type="entry name" value="PPR"/>
    <property type="match status" value="2"/>
</dbReference>
<name>A0A314ZG80_PRUYE</name>
<dbReference type="InterPro" id="IPR002885">
    <property type="entry name" value="PPR_rpt"/>
</dbReference>
<sequence length="89" mass="9597">MISAYTRVGDLASARELFDKMPERDVVTWNSMISGYAQNGQSALAIDLFKDMITAADDPKPDEVTMVSVISACGHLGALDIGNWVISTC</sequence>
<feature type="repeat" description="PPR" evidence="3">
    <location>
        <begin position="25"/>
        <end position="59"/>
    </location>
</feature>
<dbReference type="AlphaFoldDB" id="A0A314ZG80"/>
<dbReference type="OrthoDB" id="185373at2759"/>
<dbReference type="Proteomes" id="UP000250321">
    <property type="component" value="Unassembled WGS sequence"/>
</dbReference>
<protein>
    <submittedName>
        <fullName evidence="4">Pentatricopeptide repeat-containing protein</fullName>
    </submittedName>
</protein>
<accession>A0A314ZG80</accession>